<evidence type="ECO:0008006" key="3">
    <source>
        <dbReference type="Google" id="ProtNLM"/>
    </source>
</evidence>
<evidence type="ECO:0000313" key="1">
    <source>
        <dbReference type="EMBL" id="SDB82376.1"/>
    </source>
</evidence>
<dbReference type="OrthoDB" id="2927865at2"/>
<dbReference type="AlphaFoldDB" id="A0A1G6GMH2"/>
<dbReference type="InterPro" id="IPR021284">
    <property type="entry name" value="DUF2750"/>
</dbReference>
<dbReference type="Proteomes" id="UP000242662">
    <property type="component" value="Unassembled WGS sequence"/>
</dbReference>
<evidence type="ECO:0000313" key="2">
    <source>
        <dbReference type="Proteomes" id="UP000242662"/>
    </source>
</evidence>
<organism evidence="1 2">
    <name type="scientific">Shouchella lonarensis</name>
    <dbReference type="NCBI Taxonomy" id="1464122"/>
    <lineage>
        <taxon>Bacteria</taxon>
        <taxon>Bacillati</taxon>
        <taxon>Bacillota</taxon>
        <taxon>Bacilli</taxon>
        <taxon>Bacillales</taxon>
        <taxon>Bacillaceae</taxon>
        <taxon>Shouchella</taxon>
    </lineage>
</organism>
<reference evidence="2" key="1">
    <citation type="submission" date="2016-09" db="EMBL/GenBank/DDBJ databases">
        <authorList>
            <person name="Varghese N."/>
            <person name="Submissions S."/>
        </authorList>
    </citation>
    <scope>NUCLEOTIDE SEQUENCE [LARGE SCALE GENOMIC DNA]</scope>
    <source>
        <strain evidence="2">25nlg</strain>
    </source>
</reference>
<sequence length="555" mass="65599">MYVWSTLTHHRDRYDVELHGTRVFSDTCYRQYIEKADLFLRELIGNDDCNVYMLCIDYFQSPSRVQLYKKLWKNLEYEYGWDLGLKGKEHVLQVNEGVYFYGVCAVEMSHLLDLINWAPYERPLRLVISNKDIQEIDLLLSQVKVADGELDFSPISNGNFFVLIEEVDTEITMEARSDAFHRLKGDERIDSERLRNLLSEAQKAFVGKAINKEAFAQLKEDAMYHWVFIEQLDNGWVIANIAAKDFPCYYYEIGKDSEREYKGTLAEFLQGDECMDMSRAYEEFIEEVARNEEVWTLGGQDGWVTLRGQDAEYSLVFWGTCKKAEKARDGVWEECRPESIHIDQLLGEMLDELVQDKLEISLYIDEQHSILMDPKELKSDLLYEQYEIEMENIDEPETVDEYKKVYVNEETCTVEQKKSMKIDYSEGIETIDEDHFFELYRAPKKKRYEAFVKMVCDYEGVYALKKDGEYAMLSMDEKEYVPFWPTREYAQYCAVDSWEGYEVECVNFEEWRQFFLIYLLRKDIHIAVFPTRASYLGVKPVQLLIDIEKEMSKYA</sequence>
<name>A0A1G6GMH2_9BACI</name>
<dbReference type="RefSeq" id="WP_090774415.1">
    <property type="nucleotide sequence ID" value="NZ_FMYM01000001.1"/>
</dbReference>
<dbReference type="EMBL" id="FMYM01000001">
    <property type="protein sequence ID" value="SDB82376.1"/>
    <property type="molecule type" value="Genomic_DNA"/>
</dbReference>
<keyword evidence="2" id="KW-1185">Reference proteome</keyword>
<gene>
    <name evidence="1" type="ORF">SAMN05421737_101176</name>
</gene>
<dbReference type="STRING" id="1464122.SAMN05421737_101176"/>
<accession>A0A1G6GMH2</accession>
<dbReference type="Pfam" id="PF11042">
    <property type="entry name" value="DUF2750"/>
    <property type="match status" value="2"/>
</dbReference>
<protein>
    <recommendedName>
        <fullName evidence="3">DUF2750 domain-containing protein</fullName>
    </recommendedName>
</protein>
<proteinExistence type="predicted"/>